<keyword evidence="2" id="KW-0963">Cytoplasm</keyword>
<sequence>MPQDRPFGTPFDCKTNCFGTGNFPSQNLCPSACTLAQGIGTKLVSGTGGPGAIPTSLLSSSDTPATGFGCNKNNPTPGSGAVKCEFLNEAFNSEAVKLRLRAELPYLSRKQIAQFQLPFYETLCHDLLENGYHYAFTEIFQIHEQQMEERRKAGPYSKLWKIPPISEQPEKIHMLRDQLSRAEVATRRRDNHNVFLCYSKLAKYFHDFPDDRWLSEHFFDYCFTVAKRITDDGGVKLALAYEYNGDLQTACKFFVYLYNSTRNKDWRDDDDKKLSAKADRHLVRIYLALQDATPKERVCERMAYCTKAHEIASASNDWNLTAPTCRRMGEMLQEANRIGDAITFYRGYFDLAKEANDWMSLGGACEALAHLFESQQNLSETIRYLKMYAELCEENGDWVQLCKASHLLGHTYDKAGQPQEALKWIIKAFKMPHYVNAPNPAPFQKYTESARVMIGVTRAHCMNTMFLNSLLSDTPYAVLQLISWKADPRNEDKVFRGCHCRPGEAFFQLIVSVLRAVFIPVGKCQIRHG</sequence>
<evidence type="ECO:0000256" key="2">
    <source>
        <dbReference type="ARBA" id="ARBA00022490"/>
    </source>
</evidence>
<reference evidence="7 8" key="1">
    <citation type="submission" date="2018-10" db="EMBL/GenBank/DDBJ databases">
        <authorList>
            <consortium name="Pathogen Informatics"/>
        </authorList>
    </citation>
    <scope>NUCLEOTIDE SEQUENCE [LARGE SCALE GENOMIC DNA]</scope>
</reference>
<evidence type="ECO:0000313" key="7">
    <source>
        <dbReference type="EMBL" id="VDD79931.1"/>
    </source>
</evidence>
<evidence type="ECO:0000256" key="3">
    <source>
        <dbReference type="ARBA" id="ARBA00022737"/>
    </source>
</evidence>
<keyword evidence="8" id="KW-1185">Reference proteome</keyword>
<evidence type="ECO:0000313" key="8">
    <source>
        <dbReference type="Proteomes" id="UP000267029"/>
    </source>
</evidence>
<evidence type="ECO:0000256" key="6">
    <source>
        <dbReference type="ARBA" id="ARBA00044739"/>
    </source>
</evidence>
<gene>
    <name evidence="7" type="ORF">MCOS_LOCUS5934</name>
</gene>
<proteinExistence type="predicted"/>
<dbReference type="PANTHER" id="PTHR46630:SF1">
    <property type="entry name" value="TETRATRICOPEPTIDE REPEAT PROTEIN 29"/>
    <property type="match status" value="1"/>
</dbReference>
<dbReference type="Gene3D" id="1.25.40.10">
    <property type="entry name" value="Tetratricopeptide repeat domain"/>
    <property type="match status" value="1"/>
</dbReference>
<dbReference type="SUPFAM" id="SSF48452">
    <property type="entry name" value="TPR-like"/>
    <property type="match status" value="1"/>
</dbReference>
<dbReference type="AlphaFoldDB" id="A0A0R3UFM6"/>
<dbReference type="GO" id="GO:0005737">
    <property type="term" value="C:cytoplasm"/>
    <property type="evidence" value="ECO:0007669"/>
    <property type="project" value="UniProtKB-SubCell"/>
</dbReference>
<dbReference type="EMBL" id="UXSR01005223">
    <property type="protein sequence ID" value="VDD79931.1"/>
    <property type="molecule type" value="Genomic_DNA"/>
</dbReference>
<dbReference type="InterPro" id="IPR051476">
    <property type="entry name" value="Bac_ResReg_Asp_Phosphatase"/>
</dbReference>
<keyword evidence="3" id="KW-0677">Repeat</keyword>
<organism evidence="7 8">
    <name type="scientific">Mesocestoides corti</name>
    <name type="common">Flatworm</name>
    <dbReference type="NCBI Taxonomy" id="53468"/>
    <lineage>
        <taxon>Eukaryota</taxon>
        <taxon>Metazoa</taxon>
        <taxon>Spiralia</taxon>
        <taxon>Lophotrochozoa</taxon>
        <taxon>Platyhelminthes</taxon>
        <taxon>Cestoda</taxon>
        <taxon>Eucestoda</taxon>
        <taxon>Cyclophyllidea</taxon>
        <taxon>Mesocestoididae</taxon>
        <taxon>Mesocestoides</taxon>
    </lineage>
</organism>
<comment type="function">
    <text evidence="6">Axonemal protein which is implicated in axonemal and/or peri-axonemal structure assembly and regulates flagellum assembly and beating and therefore sperm motility.</text>
</comment>
<evidence type="ECO:0000256" key="4">
    <source>
        <dbReference type="ARBA" id="ARBA00022803"/>
    </source>
</evidence>
<dbReference type="OrthoDB" id="626167at2759"/>
<dbReference type="PANTHER" id="PTHR46630">
    <property type="entry name" value="TETRATRICOPEPTIDE REPEAT PROTEIN 29"/>
    <property type="match status" value="1"/>
</dbReference>
<dbReference type="GO" id="GO:0003341">
    <property type="term" value="P:cilium movement"/>
    <property type="evidence" value="ECO:0007669"/>
    <property type="project" value="TreeGrafter"/>
</dbReference>
<dbReference type="Proteomes" id="UP000267029">
    <property type="component" value="Unassembled WGS sequence"/>
</dbReference>
<evidence type="ECO:0000256" key="1">
    <source>
        <dbReference type="ARBA" id="ARBA00004496"/>
    </source>
</evidence>
<dbReference type="GO" id="GO:0005929">
    <property type="term" value="C:cilium"/>
    <property type="evidence" value="ECO:0007669"/>
    <property type="project" value="TreeGrafter"/>
</dbReference>
<keyword evidence="4" id="KW-0802">TPR repeat</keyword>
<protein>
    <recommendedName>
        <fullName evidence="5">Tetratricopeptide repeat protein 29</fullName>
    </recommendedName>
</protein>
<dbReference type="InterPro" id="IPR011990">
    <property type="entry name" value="TPR-like_helical_dom_sf"/>
</dbReference>
<comment type="subcellular location">
    <subcellularLocation>
        <location evidence="1">Cytoplasm</location>
    </subcellularLocation>
</comment>
<name>A0A0R3UFM6_MESCO</name>
<evidence type="ECO:0000256" key="5">
    <source>
        <dbReference type="ARBA" id="ARBA00040665"/>
    </source>
</evidence>
<accession>A0A0R3UFM6</accession>